<evidence type="ECO:0000256" key="3">
    <source>
        <dbReference type="ARBA" id="ARBA00022692"/>
    </source>
</evidence>
<keyword evidence="4 6" id="KW-1133">Transmembrane helix</keyword>
<dbReference type="Pfam" id="PF00892">
    <property type="entry name" value="EamA"/>
    <property type="match status" value="1"/>
</dbReference>
<dbReference type="GO" id="GO:0022857">
    <property type="term" value="F:transmembrane transporter activity"/>
    <property type="evidence" value="ECO:0007669"/>
    <property type="project" value="InterPro"/>
</dbReference>
<evidence type="ECO:0000313" key="8">
    <source>
        <dbReference type="EMBL" id="TQE06702.1"/>
    </source>
</evidence>
<organism evidence="8 9">
    <name type="scientific">Malus baccata</name>
    <name type="common">Siberian crab apple</name>
    <name type="synonym">Pyrus baccata</name>
    <dbReference type="NCBI Taxonomy" id="106549"/>
    <lineage>
        <taxon>Eukaryota</taxon>
        <taxon>Viridiplantae</taxon>
        <taxon>Streptophyta</taxon>
        <taxon>Embryophyta</taxon>
        <taxon>Tracheophyta</taxon>
        <taxon>Spermatophyta</taxon>
        <taxon>Magnoliopsida</taxon>
        <taxon>eudicotyledons</taxon>
        <taxon>Gunneridae</taxon>
        <taxon>Pentapetalae</taxon>
        <taxon>rosids</taxon>
        <taxon>fabids</taxon>
        <taxon>Rosales</taxon>
        <taxon>Rosaceae</taxon>
        <taxon>Amygdaloideae</taxon>
        <taxon>Maleae</taxon>
        <taxon>Malus</taxon>
    </lineage>
</organism>
<protein>
    <recommendedName>
        <fullName evidence="6">WAT1-related protein</fullName>
    </recommendedName>
</protein>
<dbReference type="EMBL" id="VIEB01000100">
    <property type="protein sequence ID" value="TQE06702.1"/>
    <property type="molecule type" value="Genomic_DNA"/>
</dbReference>
<evidence type="ECO:0000256" key="1">
    <source>
        <dbReference type="ARBA" id="ARBA00004141"/>
    </source>
</evidence>
<feature type="transmembrane region" description="Helical" evidence="6">
    <location>
        <begin position="117"/>
        <end position="137"/>
    </location>
</feature>
<sequence>MQMEEQLGDTAIEGNSRRERVIEKLKPYILCIFSNICFAGFSVVSKVSLDKGMSCYVLVVYAHVFGTLATALLALIFERQNESKISVPVLRNVFFLGFLGGVLGRTLNYMGLEYTSAAFGTAMSNLIPCITFIIAVLCRMEKFNIGKLGTQAKTGGTLVGFAGAMLMTLYKGIAVISMHTEGSHRTAATSKPSIDRDWIKGSLVLLVSYFALSAFYILQTVTIEMFPAPITLTLLTCLSGTLLTGIMAAILDHKASSWKLSWNITLLAPVYSYFRGFLDRSWFVCNSLGEREKPKVNNSLEDAVSQHEASDYNST</sequence>
<proteinExistence type="inferred from homology"/>
<dbReference type="Proteomes" id="UP000315295">
    <property type="component" value="Unassembled WGS sequence"/>
</dbReference>
<dbReference type="AlphaFoldDB" id="A0A540N6M1"/>
<evidence type="ECO:0000313" key="9">
    <source>
        <dbReference type="Proteomes" id="UP000315295"/>
    </source>
</evidence>
<keyword evidence="5 6" id="KW-0472">Membrane</keyword>
<dbReference type="SUPFAM" id="SSF103481">
    <property type="entry name" value="Multidrug resistance efflux transporter EmrE"/>
    <property type="match status" value="1"/>
</dbReference>
<feature type="transmembrane region" description="Helical" evidence="6">
    <location>
        <begin position="198"/>
        <end position="218"/>
    </location>
</feature>
<feature type="transmembrane region" description="Helical" evidence="6">
    <location>
        <begin position="89"/>
        <end position="111"/>
    </location>
</feature>
<keyword evidence="9" id="KW-1185">Reference proteome</keyword>
<reference evidence="8 9" key="1">
    <citation type="journal article" date="2019" name="G3 (Bethesda)">
        <title>Sequencing of a Wild Apple (Malus baccata) Genome Unravels the Differences Between Cultivated and Wild Apple Species Regarding Disease Resistance and Cold Tolerance.</title>
        <authorList>
            <person name="Chen X."/>
        </authorList>
    </citation>
    <scope>NUCLEOTIDE SEQUENCE [LARGE SCALE GENOMIC DNA]</scope>
    <source>
        <strain evidence="9">cv. Shandingzi</strain>
        <tissue evidence="8">Leaves</tissue>
    </source>
</reference>
<dbReference type="InterPro" id="IPR037185">
    <property type="entry name" value="EmrE-like"/>
</dbReference>
<comment type="subcellular location">
    <subcellularLocation>
        <location evidence="1 6">Membrane</location>
        <topology evidence="1 6">Multi-pass membrane protein</topology>
    </subcellularLocation>
</comment>
<feature type="transmembrane region" description="Helical" evidence="6">
    <location>
        <begin position="158"/>
        <end position="178"/>
    </location>
</feature>
<gene>
    <name evidence="8" type="ORF">C1H46_007768</name>
</gene>
<comment type="caution">
    <text evidence="8">The sequence shown here is derived from an EMBL/GenBank/DDBJ whole genome shotgun (WGS) entry which is preliminary data.</text>
</comment>
<evidence type="ECO:0000256" key="5">
    <source>
        <dbReference type="ARBA" id="ARBA00023136"/>
    </source>
</evidence>
<dbReference type="GO" id="GO:0016020">
    <property type="term" value="C:membrane"/>
    <property type="evidence" value="ECO:0007669"/>
    <property type="project" value="UniProtKB-SubCell"/>
</dbReference>
<dbReference type="InterPro" id="IPR030184">
    <property type="entry name" value="WAT1-related"/>
</dbReference>
<keyword evidence="3 6" id="KW-0812">Transmembrane</keyword>
<evidence type="ECO:0000259" key="7">
    <source>
        <dbReference type="Pfam" id="PF00892"/>
    </source>
</evidence>
<dbReference type="PANTHER" id="PTHR31218">
    <property type="entry name" value="WAT1-RELATED PROTEIN"/>
    <property type="match status" value="1"/>
</dbReference>
<evidence type="ECO:0000256" key="2">
    <source>
        <dbReference type="ARBA" id="ARBA00007635"/>
    </source>
</evidence>
<name>A0A540N6M1_MALBA</name>
<evidence type="ECO:0000256" key="4">
    <source>
        <dbReference type="ARBA" id="ARBA00022989"/>
    </source>
</evidence>
<accession>A0A540N6M1</accession>
<evidence type="ECO:0000256" key="6">
    <source>
        <dbReference type="RuleBase" id="RU363077"/>
    </source>
</evidence>
<comment type="similarity">
    <text evidence="2 6">Belongs to the drug/metabolite transporter (DMT) superfamily. Plant drug/metabolite exporter (P-DME) (TC 2.A.7.4) family.</text>
</comment>
<dbReference type="InterPro" id="IPR000620">
    <property type="entry name" value="EamA_dom"/>
</dbReference>
<feature type="transmembrane region" description="Helical" evidence="6">
    <location>
        <begin position="56"/>
        <end position="77"/>
    </location>
</feature>
<dbReference type="STRING" id="106549.A0A540N6M1"/>
<feature type="transmembrane region" description="Helical" evidence="6">
    <location>
        <begin position="230"/>
        <end position="251"/>
    </location>
</feature>
<feature type="domain" description="EamA" evidence="7">
    <location>
        <begin position="27"/>
        <end position="168"/>
    </location>
</feature>